<feature type="compositionally biased region" description="Low complexity" evidence="1">
    <location>
        <begin position="115"/>
        <end position="129"/>
    </location>
</feature>
<organism evidence="2 3">
    <name type="scientific">Actinophytocola oryzae</name>
    <dbReference type="NCBI Taxonomy" id="502181"/>
    <lineage>
        <taxon>Bacteria</taxon>
        <taxon>Bacillati</taxon>
        <taxon>Actinomycetota</taxon>
        <taxon>Actinomycetes</taxon>
        <taxon>Pseudonocardiales</taxon>
        <taxon>Pseudonocardiaceae</taxon>
    </lineage>
</organism>
<dbReference type="EMBL" id="SOCP01000010">
    <property type="protein sequence ID" value="TDV46994.1"/>
    <property type="molecule type" value="Genomic_DNA"/>
</dbReference>
<comment type="caution">
    <text evidence="2">The sequence shown here is derived from an EMBL/GenBank/DDBJ whole genome shotgun (WGS) entry which is preliminary data.</text>
</comment>
<feature type="compositionally biased region" description="Low complexity" evidence="1">
    <location>
        <begin position="167"/>
        <end position="211"/>
    </location>
</feature>
<evidence type="ECO:0000313" key="3">
    <source>
        <dbReference type="Proteomes" id="UP000294927"/>
    </source>
</evidence>
<keyword evidence="3" id="KW-1185">Reference proteome</keyword>
<dbReference type="Proteomes" id="UP000294927">
    <property type="component" value="Unassembled WGS sequence"/>
</dbReference>
<evidence type="ECO:0000256" key="1">
    <source>
        <dbReference type="SAM" id="MobiDB-lite"/>
    </source>
</evidence>
<sequence length="256" mass="25026">MTYAGAFGGNERIAVDRMLGREGHPLGIRRAEATKAATEEHVDSAGHKRWTLGVAAGALLMAGTFAAGALGITGGAAPTAGSAPEHAPAAPGHAPGSGPVIGAPASTHDDRQQPKHQQAPDQQVQPTTPASAGGRQADTPVTGGTGSTGSTGTAQGGGSASGGNHRTTTPNGSNTQTPPPSSSQSEQPAPPAQEQQQGPVGGLVDTVGDVLSPVTGTLDGILSPKSTNNDASATRSTPSGPALTMIDPLGDLLAVG</sequence>
<feature type="compositionally biased region" description="Low complexity" evidence="1">
    <location>
        <begin position="78"/>
        <end position="98"/>
    </location>
</feature>
<dbReference type="AlphaFoldDB" id="A0A4R7VD06"/>
<feature type="compositionally biased region" description="Polar residues" evidence="1">
    <location>
        <begin position="224"/>
        <end position="239"/>
    </location>
</feature>
<feature type="region of interest" description="Disordered" evidence="1">
    <location>
        <begin position="78"/>
        <end position="243"/>
    </location>
</feature>
<accession>A0A4R7VD06</accession>
<protein>
    <submittedName>
        <fullName evidence="2">Uncharacterized protein</fullName>
    </submittedName>
</protein>
<proteinExistence type="predicted"/>
<reference evidence="2 3" key="1">
    <citation type="submission" date="2019-03" db="EMBL/GenBank/DDBJ databases">
        <title>Genomic Encyclopedia of Archaeal and Bacterial Type Strains, Phase II (KMG-II): from individual species to whole genera.</title>
        <authorList>
            <person name="Goeker M."/>
        </authorList>
    </citation>
    <scope>NUCLEOTIDE SEQUENCE [LARGE SCALE GENOMIC DNA]</scope>
    <source>
        <strain evidence="2 3">DSM 45499</strain>
    </source>
</reference>
<name>A0A4R7VD06_9PSEU</name>
<gene>
    <name evidence="2" type="ORF">CLV71_110177</name>
</gene>
<evidence type="ECO:0000313" key="2">
    <source>
        <dbReference type="EMBL" id="TDV46994.1"/>
    </source>
</evidence>
<feature type="compositionally biased region" description="Gly residues" evidence="1">
    <location>
        <begin position="143"/>
        <end position="161"/>
    </location>
</feature>